<evidence type="ECO:0000313" key="3">
    <source>
        <dbReference type="EMBL" id="CAB4551611.1"/>
    </source>
</evidence>
<dbReference type="EMBL" id="CAEZSZ010000021">
    <property type="protein sequence ID" value="CAB4551611.1"/>
    <property type="molecule type" value="Genomic_DNA"/>
</dbReference>
<proteinExistence type="predicted"/>
<keyword evidence="2" id="KW-0472">Membrane</keyword>
<evidence type="ECO:0000256" key="2">
    <source>
        <dbReference type="SAM" id="Phobius"/>
    </source>
</evidence>
<organism evidence="3">
    <name type="scientific">freshwater metagenome</name>
    <dbReference type="NCBI Taxonomy" id="449393"/>
    <lineage>
        <taxon>unclassified sequences</taxon>
        <taxon>metagenomes</taxon>
        <taxon>ecological metagenomes</taxon>
    </lineage>
</organism>
<accession>A0A6J6CJQ0</accession>
<protein>
    <submittedName>
        <fullName evidence="3">Unannotated protein</fullName>
    </submittedName>
</protein>
<reference evidence="3" key="1">
    <citation type="submission" date="2020-05" db="EMBL/GenBank/DDBJ databases">
        <authorList>
            <person name="Chiriac C."/>
            <person name="Salcher M."/>
            <person name="Ghai R."/>
            <person name="Kavagutti S V."/>
        </authorList>
    </citation>
    <scope>NUCLEOTIDE SEQUENCE</scope>
</reference>
<feature type="region of interest" description="Disordered" evidence="1">
    <location>
        <begin position="1"/>
        <end position="36"/>
    </location>
</feature>
<feature type="compositionally biased region" description="Polar residues" evidence="1">
    <location>
        <begin position="20"/>
        <end position="36"/>
    </location>
</feature>
<feature type="transmembrane region" description="Helical" evidence="2">
    <location>
        <begin position="229"/>
        <end position="254"/>
    </location>
</feature>
<keyword evidence="2" id="KW-1133">Transmembrane helix</keyword>
<gene>
    <name evidence="3" type="ORF">UFOPK1561_00320</name>
</gene>
<evidence type="ECO:0000256" key="1">
    <source>
        <dbReference type="SAM" id="MobiDB-lite"/>
    </source>
</evidence>
<dbReference type="AlphaFoldDB" id="A0A6J6CJQ0"/>
<name>A0A6J6CJQ0_9ZZZZ</name>
<sequence>MTDDQFVSRRSLRDAEKSGDSVQPNTQPSAAQIATTGVVNPYAPQISTTGAVNPYAPVAPAPPVPPIAVQPAAPVEAPPSWPAAPIAPIAEPVAPIAELRPREPVLAEAEEAITTEFPIFSVSPNLTLEPQTASIIIDNFQPLENSAIVISETGEMLKTGSISLPNLSTNTGEISTILDAEMVDEATALDSVTGYVSTIAPIRASGVVNSSGKIGIMPAKRSRGEGGGFTALTISIVSITIGGLVIGAFMLGILK</sequence>
<keyword evidence="2" id="KW-0812">Transmembrane</keyword>